<comment type="cofactor">
    <cofactor evidence="1">
        <name>FAD</name>
        <dbReference type="ChEBI" id="CHEBI:57692"/>
    </cofactor>
</comment>
<dbReference type="PATRIC" id="fig|1136941.3.peg.486"/>
<keyword evidence="4" id="KW-0274">FAD</keyword>
<dbReference type="OrthoDB" id="7328575at2"/>
<evidence type="ECO:0000256" key="1">
    <source>
        <dbReference type="ARBA" id="ARBA00001974"/>
    </source>
</evidence>
<dbReference type="EMBL" id="CP011853">
    <property type="protein sequence ID" value="ALG83574.1"/>
    <property type="molecule type" value="Genomic_DNA"/>
</dbReference>
<keyword evidence="9" id="KW-1185">Reference proteome</keyword>
<dbReference type="RefSeq" id="WP_062391529.1">
    <property type="nucleotide sequence ID" value="NZ_CP011853.1"/>
</dbReference>
<dbReference type="KEGG" id="goq:ACH46_02430"/>
<reference evidence="8 9" key="2">
    <citation type="journal article" date="2017" name="Int. J. Syst. Evol. Microbiol.">
        <title>Gordonia phthalatica sp. nov., a di-n-butyl phthalate-degrading bacterium isolated from activated sludge.</title>
        <authorList>
            <person name="Jin D."/>
            <person name="Kong X."/>
            <person name="Jia M."/>
            <person name="Yu X."/>
            <person name="Wang X."/>
            <person name="Zhuang X."/>
            <person name="Deng Y."/>
            <person name="Bai Z."/>
        </authorList>
    </citation>
    <scope>NUCLEOTIDE SEQUENCE [LARGE SCALE GENOMIC DNA]</scope>
    <source>
        <strain evidence="8 9">QH-11</strain>
    </source>
</reference>
<evidence type="ECO:0000259" key="6">
    <source>
        <dbReference type="Pfam" id="PF00441"/>
    </source>
</evidence>
<keyword evidence="3" id="KW-0285">Flavoprotein</keyword>
<evidence type="ECO:0000256" key="5">
    <source>
        <dbReference type="ARBA" id="ARBA00023002"/>
    </source>
</evidence>
<sequence length="371" mass="39201">MEFELSEEQVMLRDTVREVLTKKYDIETLRKVTDTELGWSRDVWKSLAEIGILGLVFDEADGGTGAGPEELAPVMGEFGAAIAPEPFLDAVVVPGLLVTKTADADVRADVIGGLSSGERLAAFAHHENGDRWPHYAVATQFADGKVSGTKSLVPAGDAADILVVSARDASGAVGLYLVDAAAAGVDRTGYRTHDRRRGAQIVFTDAAATRLGSGDASSAIAEVEVVTQTALVAEAVGAMRSSLEMTTEYLKTRKQFGVTLSTFQALTHRAADMYVSLELASSISVYATAALAEGRVDPIIASRAKLQALKSARHIGQESIQMHGGIGMTAEYPIAHYASRLTAIGHTLGDADSHLQRLSASVGDWDMVTVG</sequence>
<accession>A0A0N9N9A1</accession>
<evidence type="ECO:0000256" key="2">
    <source>
        <dbReference type="ARBA" id="ARBA00009347"/>
    </source>
</evidence>
<evidence type="ECO:0000313" key="8">
    <source>
        <dbReference type="EMBL" id="ALG83574.1"/>
    </source>
</evidence>
<dbReference type="InterPro" id="IPR013786">
    <property type="entry name" value="AcylCoA_DH/ox_N"/>
</dbReference>
<dbReference type="PANTHER" id="PTHR43884">
    <property type="entry name" value="ACYL-COA DEHYDROGENASE"/>
    <property type="match status" value="1"/>
</dbReference>
<dbReference type="Pfam" id="PF00441">
    <property type="entry name" value="Acyl-CoA_dh_1"/>
    <property type="match status" value="1"/>
</dbReference>
<dbReference type="InterPro" id="IPR009075">
    <property type="entry name" value="AcylCo_DH/oxidase_C"/>
</dbReference>
<dbReference type="Gene3D" id="1.10.540.10">
    <property type="entry name" value="Acyl-CoA dehydrogenase/oxidase, N-terminal domain"/>
    <property type="match status" value="1"/>
</dbReference>
<dbReference type="Proteomes" id="UP000063789">
    <property type="component" value="Chromosome"/>
</dbReference>
<dbReference type="Pfam" id="PF02771">
    <property type="entry name" value="Acyl-CoA_dh_N"/>
    <property type="match status" value="1"/>
</dbReference>
<feature type="domain" description="Acyl-CoA dehydrogenase/oxidase C-terminal" evidence="6">
    <location>
        <begin position="230"/>
        <end position="344"/>
    </location>
</feature>
<dbReference type="STRING" id="1136941.ACH46_02430"/>
<dbReference type="InterPro" id="IPR009100">
    <property type="entry name" value="AcylCoA_DH/oxidase_NM_dom_sf"/>
</dbReference>
<organism evidence="8 9">
    <name type="scientific">Gordonia phthalatica</name>
    <dbReference type="NCBI Taxonomy" id="1136941"/>
    <lineage>
        <taxon>Bacteria</taxon>
        <taxon>Bacillati</taxon>
        <taxon>Actinomycetota</taxon>
        <taxon>Actinomycetes</taxon>
        <taxon>Mycobacteriales</taxon>
        <taxon>Gordoniaceae</taxon>
        <taxon>Gordonia</taxon>
    </lineage>
</organism>
<dbReference type="GO" id="GO:0050660">
    <property type="term" value="F:flavin adenine dinucleotide binding"/>
    <property type="evidence" value="ECO:0007669"/>
    <property type="project" value="InterPro"/>
</dbReference>
<dbReference type="GO" id="GO:0003995">
    <property type="term" value="F:acyl-CoA dehydrogenase activity"/>
    <property type="evidence" value="ECO:0007669"/>
    <property type="project" value="TreeGrafter"/>
</dbReference>
<dbReference type="InterPro" id="IPR036250">
    <property type="entry name" value="AcylCo_DH-like_C"/>
</dbReference>
<dbReference type="InterPro" id="IPR037069">
    <property type="entry name" value="AcylCoA_DH/ox_N_sf"/>
</dbReference>
<gene>
    <name evidence="8" type="ORF">ACH46_02430</name>
</gene>
<evidence type="ECO:0000256" key="4">
    <source>
        <dbReference type="ARBA" id="ARBA00022827"/>
    </source>
</evidence>
<feature type="domain" description="Acyl-CoA dehydrogenase/oxidase N-terminal" evidence="7">
    <location>
        <begin position="6"/>
        <end position="117"/>
    </location>
</feature>
<dbReference type="Gene3D" id="1.20.140.10">
    <property type="entry name" value="Butyryl-CoA Dehydrogenase, subunit A, domain 3"/>
    <property type="match status" value="1"/>
</dbReference>
<evidence type="ECO:0000256" key="3">
    <source>
        <dbReference type="ARBA" id="ARBA00022630"/>
    </source>
</evidence>
<evidence type="ECO:0000313" key="9">
    <source>
        <dbReference type="Proteomes" id="UP000063789"/>
    </source>
</evidence>
<reference evidence="9" key="1">
    <citation type="submission" date="2015-06" db="EMBL/GenBank/DDBJ databases">
        <title>Complete genome sequence and metabolic analysis of phthalate degradation pathway in Gordonia sp. QH-11.</title>
        <authorList>
            <person name="Jin D."/>
            <person name="Kong X."/>
            <person name="Bai Z."/>
        </authorList>
    </citation>
    <scope>NUCLEOTIDE SEQUENCE [LARGE SCALE GENOMIC DNA]</scope>
    <source>
        <strain evidence="9">QH-11</strain>
    </source>
</reference>
<dbReference type="InterPro" id="IPR046373">
    <property type="entry name" value="Acyl-CoA_Oxase/DH_mid-dom_sf"/>
</dbReference>
<comment type="similarity">
    <text evidence="2">Belongs to the acyl-CoA dehydrogenase family.</text>
</comment>
<proteinExistence type="inferred from homology"/>
<dbReference type="AlphaFoldDB" id="A0A0N9N9A1"/>
<evidence type="ECO:0000259" key="7">
    <source>
        <dbReference type="Pfam" id="PF02771"/>
    </source>
</evidence>
<dbReference type="Gene3D" id="2.40.110.10">
    <property type="entry name" value="Butyryl-CoA Dehydrogenase, subunit A, domain 2"/>
    <property type="match status" value="1"/>
</dbReference>
<name>A0A0N9N9A1_9ACTN</name>
<dbReference type="PANTHER" id="PTHR43884:SF20">
    <property type="entry name" value="ACYL-COA DEHYDROGENASE FADE28"/>
    <property type="match status" value="1"/>
</dbReference>
<keyword evidence="5" id="KW-0560">Oxidoreductase</keyword>
<dbReference type="SUPFAM" id="SSF47203">
    <property type="entry name" value="Acyl-CoA dehydrogenase C-terminal domain-like"/>
    <property type="match status" value="1"/>
</dbReference>
<protein>
    <submittedName>
        <fullName evidence="8">Acyl-CoA dehydrogenase</fullName>
    </submittedName>
</protein>
<dbReference type="CDD" id="cd00567">
    <property type="entry name" value="ACAD"/>
    <property type="match status" value="1"/>
</dbReference>
<dbReference type="SUPFAM" id="SSF56645">
    <property type="entry name" value="Acyl-CoA dehydrogenase NM domain-like"/>
    <property type="match status" value="1"/>
</dbReference>